<feature type="region of interest" description="Disordered" evidence="1">
    <location>
        <begin position="198"/>
        <end position="222"/>
    </location>
</feature>
<evidence type="ECO:0000313" key="2">
    <source>
        <dbReference type="EMBL" id="MCU4754071.1"/>
    </source>
</evidence>
<evidence type="ECO:0000256" key="1">
    <source>
        <dbReference type="SAM" id="MobiDB-lite"/>
    </source>
</evidence>
<dbReference type="Proteomes" id="UP001321047">
    <property type="component" value="Unassembled WGS sequence"/>
</dbReference>
<organism evidence="2 3">
    <name type="scientific">Natronosalvus hydrolyticus</name>
    <dbReference type="NCBI Taxonomy" id="2979988"/>
    <lineage>
        <taxon>Archaea</taxon>
        <taxon>Methanobacteriati</taxon>
        <taxon>Methanobacteriota</taxon>
        <taxon>Stenosarchaea group</taxon>
        <taxon>Halobacteria</taxon>
        <taxon>Halobacteriales</taxon>
        <taxon>Natrialbaceae</taxon>
        <taxon>Natronosalvus</taxon>
    </lineage>
</organism>
<dbReference type="RefSeq" id="WP_342810375.1">
    <property type="nucleotide sequence ID" value="NZ_JAOPJZ010000028.1"/>
</dbReference>
<name>A0AAP2ZBF6_9EURY</name>
<keyword evidence="3" id="KW-1185">Reference proteome</keyword>
<reference evidence="2 3" key="1">
    <citation type="submission" date="2022-09" db="EMBL/GenBank/DDBJ databases">
        <title>Enrichment on poylsaccharides allowed isolation of novel metabolic and taxonomic groups of Haloarchaea.</title>
        <authorList>
            <person name="Sorokin D.Y."/>
            <person name="Elcheninov A.G."/>
            <person name="Khizhniak T.V."/>
            <person name="Kolganova T.V."/>
            <person name="Kublanov I.V."/>
        </authorList>
    </citation>
    <scope>NUCLEOTIDE SEQUENCE [LARGE SCALE GENOMIC DNA]</scope>
    <source>
        <strain evidence="2 3">AArc-curdl1</strain>
    </source>
</reference>
<comment type="caution">
    <text evidence="2">The sequence shown here is derived from an EMBL/GenBank/DDBJ whole genome shotgun (WGS) entry which is preliminary data.</text>
</comment>
<protein>
    <submittedName>
        <fullName evidence="2">Uncharacterized protein</fullName>
    </submittedName>
</protein>
<gene>
    <name evidence="2" type="ORF">OB919_19155</name>
</gene>
<proteinExistence type="predicted"/>
<dbReference type="EMBL" id="JAOPJZ010000028">
    <property type="protein sequence ID" value="MCU4754071.1"/>
    <property type="molecule type" value="Genomic_DNA"/>
</dbReference>
<evidence type="ECO:0000313" key="3">
    <source>
        <dbReference type="Proteomes" id="UP001321047"/>
    </source>
</evidence>
<dbReference type="AlphaFoldDB" id="A0AAP2ZBF6"/>
<sequence length="537" mass="59842">MSIYVNNGDGERELREIETPHGVVTSVSVNHGDGDGEQKVWTHASQDGIIEEGLLSVYDAQALSGYSDGDPVNEWPDTEGNYLLTAASGDEPTYRVDSYQGNPALEFTGGEYFEPAEFDEVETQPYTYYAVLEFEGGSGRSYPFYGLNADGDRGFIDLNDSENFEMWAGSPGTFQFPQTTDPVVVACVFDGSNSVFRIDDEEQSGDPGEMDQRGHSISHARNPMRGSIAEVRVYEVGHQKTERNEVVSYLAEKHDLPLAYQLADTEPNEYTGGATIDLQPQYDNEYDTSFKYNGVNEVYQVSSHNGGGIEFQTVKTHKEDVALRLEYGSHTRVANIQKWLSDHSSFNRAEEQYSEIWVNLDDIVMTSNGTHRFYWVGYNSGPCASGVTCTPSGDDGWSIVTSIAGPDRATVSQDPYNGDYEIRIGIYHMDRMSDPNPTGATTGGGWTKLGYYWKMNKYTGGNADRNGIVALWIDDEHVWTRDDLAFVTSDGEGGTHFGPLSYQNYEDLSGMETLYEGHRTWIEDDIPSWVRNLENPS</sequence>
<accession>A0AAP2ZBF6</accession>
<dbReference type="Gene3D" id="2.60.120.200">
    <property type="match status" value="1"/>
</dbReference>